<evidence type="ECO:0000313" key="7">
    <source>
        <dbReference type="Proteomes" id="UP000615446"/>
    </source>
</evidence>
<reference evidence="6" key="1">
    <citation type="submission" date="2019-10" db="EMBL/GenBank/DDBJ databases">
        <title>Conservation and host-specific expression of non-tandemly repeated heterogenous ribosome RNA gene in arbuscular mycorrhizal fungi.</title>
        <authorList>
            <person name="Maeda T."/>
            <person name="Kobayashi Y."/>
            <person name="Nakagawa T."/>
            <person name="Ezawa T."/>
            <person name="Yamaguchi K."/>
            <person name="Bino T."/>
            <person name="Nishimoto Y."/>
            <person name="Shigenobu S."/>
            <person name="Kawaguchi M."/>
        </authorList>
    </citation>
    <scope>NUCLEOTIDE SEQUENCE</scope>
    <source>
        <strain evidence="6">HR1</strain>
    </source>
</reference>
<dbReference type="SUPFAM" id="SSF48371">
    <property type="entry name" value="ARM repeat"/>
    <property type="match status" value="2"/>
</dbReference>
<feature type="compositionally biased region" description="Low complexity" evidence="3">
    <location>
        <begin position="123"/>
        <end position="145"/>
    </location>
</feature>
<comment type="caution">
    <text evidence="6">The sequence shown here is derived from an EMBL/GenBank/DDBJ whole genome shotgun (WGS) entry which is preliminary data.</text>
</comment>
<keyword evidence="2" id="KW-0597">Phosphoprotein</keyword>
<protein>
    <submittedName>
        <fullName evidence="6">Ras GTPase activating protein ira2</fullName>
    </submittedName>
</protein>
<dbReference type="InterPro" id="IPR011993">
    <property type="entry name" value="PH-like_dom_sf"/>
</dbReference>
<dbReference type="InterPro" id="IPR001936">
    <property type="entry name" value="RasGAP_dom"/>
</dbReference>
<feature type="domain" description="Ras-GAP" evidence="4">
    <location>
        <begin position="1261"/>
        <end position="1454"/>
    </location>
</feature>
<dbReference type="Gene3D" id="1.10.506.10">
    <property type="entry name" value="GTPase Activation - p120gap, domain 1"/>
    <property type="match status" value="2"/>
</dbReference>
<dbReference type="InterPro" id="IPR039360">
    <property type="entry name" value="Ras_GTPase"/>
</dbReference>
<evidence type="ECO:0000313" key="6">
    <source>
        <dbReference type="EMBL" id="GES81930.1"/>
    </source>
</evidence>
<dbReference type="PANTHER" id="PTHR10194:SF142">
    <property type="entry name" value="NEUROFIBROMIN"/>
    <property type="match status" value="1"/>
</dbReference>
<dbReference type="InterPro" id="IPR036865">
    <property type="entry name" value="CRAL-TRIO_dom_sf"/>
</dbReference>
<keyword evidence="1" id="KW-0343">GTPase activation</keyword>
<dbReference type="GO" id="GO:0005096">
    <property type="term" value="F:GTPase activator activity"/>
    <property type="evidence" value="ECO:0007669"/>
    <property type="project" value="UniProtKB-KW"/>
</dbReference>
<dbReference type="Proteomes" id="UP000615446">
    <property type="component" value="Unassembled WGS sequence"/>
</dbReference>
<evidence type="ECO:0000256" key="2">
    <source>
        <dbReference type="ARBA" id="ARBA00022553"/>
    </source>
</evidence>
<sequence>MKDDTKMILSLIERIGSKLPCKSGKKLDTLEADGLIQHIVNAIVDLSRFKLGTIAHNLTKLLENISKHTQTYEELPSTDVLQSQLFILKILSACMTHHWKFHRGTSVESPSKDILTEELINKSNTPSPTNPSSPLNTPNLPNTTSPSNLSFKLPRSWDDPPPLDDNLAVFILKVLSRFLYQMASLEDYNPNVHNGPTGGKESPIHNVQAAWSSATYELVSDIFKSAGRVIFYISASNWNVVFARIKNRIAFLSSINDEWPDTSELKLLECSDLNSKRLSMVLQELCSSFSNLKRYAQISMATVLRKAIWNWIEVFPAEFVKLCQSQKRMEGGPELLFDICNNISNGSKSKSLFWPLQTMLLILCPDMLMNGVTVDKPSTKSSHRKILFFEHLKKSLRGRNHAEVAAACYVDIFKASTYVARNEKSALRQIVREMENELKDKLFDPNRPFPSEQNIDQKLMTDCLTALFRLNPENTLRTLIPICVHEDAPNSFKLVLVKSCYSIAAEEPRLPWSPKINTMYPYLAAPLRKLFQDLINSRNTPLDMGRQNRKSHDERTEIILNILKLYRTEPYLAIVERNTNEQIIDNQSIILGIMKCLNDSSYTIRTTAGDTLLELHSPNLIESWGTGENKMQHFWYISSQITCTVAKQILEMKDKDELIKYMLDLLFQLLLRRNEFLRAREKKDEPITPTNIPDRLSSNIALEIALLVSLCSSDIEICSIAINCFDQLCEEAQITSENFTIEVDAPQELPLPSQMTIVENWNVYIELSNSPYIVPGRMAQQRRIRKLLRLMTRSTPGNIGAWEEAWNRWKKLTDIIAKQSDEPTPLSPIAHRRVVGFLAPVRAHPPVVVPDINESQTIEWHNYTGFLAALGGCCGHERLIPNNGPIFDIPSRRLSIPSSSDYIIKIEKFVQEMVSLLVSDTIFVRESVKEALGNELSPRLYVVLFRHLESIVSRFDKGGEVSPQEKFTLFVEQTISVLKLILERIYDMSDNLYSCDLGGLVLSFARYLNKLGISNTSLRIKKKMCQLAELLMVKREYVNLRQEIQLRNHLLEIIMEWTSDFSKSDNSSVENHSVSNKSERLHRELDQACLKTIVALLHLLPLQPSEIPHESGLSQTKCKMFYKYFSFFIKLLNRCRILEAIDSGTHSAKNNQDLQMLLSKSKEYVKDLGPLKDYTILALSNLLSANVESGLKFSLSMGYHEDSKTRTAFMQVLTNILNQGAEFEGLDENAMKERYNRLVEVVANSDFDIALSLCEVCPISEQDELSKILIAVFDSQNKLLDFLKAILDNEVNRTDYEADLFRKNNMTTRLLGAFAKAHGMEYLHETLQPVLNDLVEKPSDYSCELDKSRMLPNEDLEENLKNLKELSKTFIDAICNSKDKIPRSFRYICHYIAKAVEEKYPEATYLMVGAFIVLRFFNPALVAPDVENLCKPIENQRIRRALMLASKIIQHLANDVVFGGKEPHIMSMNSFLKDHIHQMKTFFEEISRLPYSTPTTELTDYTPRRLDENHKKTLHKHLYNNQERMAREISARRVKYSLSGISMDSEQAQANKMAWEKLATLLAQLGPPADQPKKEAIYVPTQNYDTANHHFLDFMKRNKERNLDPILEKNIFYESGISKERRPVFYYIAREFEAESTDIELLMYHILNTLERRMRKPFEVVIDLTRFSSDNEIQSKWVQHFIQILPFDIQENLARLYFYNTNTAFRKFAKKLSRPLSNKIAKKAVFCCSLAEINEYIASGEVGLPKSTTILDTDPSTSHTNVTRISHYRMHIPVLIRISNEYIQILTHKRQDLFYGLSCQLNDVYHISEIEDVTKSTHRNDDQEFIIKQDRGRPVYALSSQKRDIIIQAIKSSKDRYQIAKPSTAIPERSSLSPSSVPGTLLNMSLLNIGSDDPNLRLASYDLLVALSLNFNFDVGKQLLSAKGLCIPANNSTFIVQLSEKLAISETGLTLEFLSEFFVGFNKSSTPQKHLCLQYMAPWLPNLALYYRNSADHIAKTKGIIKDLIEMTTKEPELYTAIQSNVWNTLKGVDEITNLIIDEFVEYSVIHGISSASAEIVANTIVTLSSVNVRGKIIARLRKVITSTSLNPTRTLTENPAWPEIAVLIRFNLMLSFNNRQHVQLYLPELFYIITMLIATGAPFIRASIHGLIVNLVQSLCTVQTLDPSNLNRLNILLTELSEPNFKLFFGLSNVSGNAFSMTGESIVDLPNNMPLSSLETVVQALLEVMIYGAPSVDVSNTWRARWMGLVASTAFQPNPAIQPRAIVALGCLARVEVDDDLLYQILVALEGALKNFSENDCSLIQSIIMCLTNIVENLSRESRYLQRMFWLSMALIQIGHIPIFQSSVNLLQVTLRALESHNFFENQDLASFLLSSRRSLEVMREMDKEAGINYKHFSFAVAAALLKGLKNPTTKTSTQSALIVFLDIAAKGVNGINPGNNVIESSMLGYLAALLPMSANDADMKGLLGLSGISDIYVDDTELQTTYYKIFGRLDIPDNQTALLLISLMVTMLQHAESEAERLFLYGFLAEAANAVPEVFALVYDTLLPKMIQIVSSNDTIPILDAIHSIHYTVGCEPINYEQPFYSRTNGDHLSYLSEIGFNNLMDCGSFQTVTREKMKINAKLTSKLIKCIIDCE</sequence>
<evidence type="ECO:0000256" key="1">
    <source>
        <dbReference type="ARBA" id="ARBA00022468"/>
    </source>
</evidence>
<dbReference type="Pfam" id="PF21877">
    <property type="entry name" value="PH_NF1"/>
    <property type="match status" value="1"/>
</dbReference>
<dbReference type="InterPro" id="IPR001251">
    <property type="entry name" value="CRAL-TRIO_dom"/>
</dbReference>
<dbReference type="PANTHER" id="PTHR10194">
    <property type="entry name" value="RAS GTPASE-ACTIVATING PROTEINS"/>
    <property type="match status" value="1"/>
</dbReference>
<dbReference type="Pfam" id="PF00616">
    <property type="entry name" value="RasGAP"/>
    <property type="match status" value="2"/>
</dbReference>
<feature type="domain" description="CRAL-TRIO" evidence="5">
    <location>
        <begin position="1599"/>
        <end position="1756"/>
    </location>
</feature>
<name>A0A8H3LA58_9GLOM</name>
<dbReference type="InterPro" id="IPR054071">
    <property type="entry name" value="PH_NF1"/>
</dbReference>
<gene>
    <name evidence="6" type="ORF">RCL2_000916700</name>
</gene>
<dbReference type="SMART" id="SM00323">
    <property type="entry name" value="RasGAP"/>
    <property type="match status" value="1"/>
</dbReference>
<evidence type="ECO:0000259" key="4">
    <source>
        <dbReference type="PROSITE" id="PS50018"/>
    </source>
</evidence>
<proteinExistence type="predicted"/>
<dbReference type="InterPro" id="IPR008936">
    <property type="entry name" value="Rho_GTPase_activation_prot"/>
</dbReference>
<dbReference type="InterPro" id="IPR016024">
    <property type="entry name" value="ARM-type_fold"/>
</dbReference>
<dbReference type="OrthoDB" id="28245at2759"/>
<dbReference type="SMART" id="SM00516">
    <property type="entry name" value="SEC14"/>
    <property type="match status" value="1"/>
</dbReference>
<dbReference type="SUPFAM" id="SSF52087">
    <property type="entry name" value="CRAL/TRIO domain"/>
    <property type="match status" value="1"/>
</dbReference>
<evidence type="ECO:0000256" key="3">
    <source>
        <dbReference type="SAM" id="MobiDB-lite"/>
    </source>
</evidence>
<feature type="region of interest" description="Disordered" evidence="3">
    <location>
        <begin position="121"/>
        <end position="145"/>
    </location>
</feature>
<dbReference type="PROSITE" id="PS50018">
    <property type="entry name" value="RAS_GTPASE_ACTIV_2"/>
    <property type="match status" value="1"/>
</dbReference>
<dbReference type="CDD" id="cd00170">
    <property type="entry name" value="SEC14"/>
    <property type="match status" value="1"/>
</dbReference>
<dbReference type="Gene3D" id="3.40.525.10">
    <property type="entry name" value="CRAL-TRIO lipid binding domain"/>
    <property type="match status" value="1"/>
</dbReference>
<dbReference type="SUPFAM" id="SSF48350">
    <property type="entry name" value="GTPase activation domain, GAP"/>
    <property type="match status" value="1"/>
</dbReference>
<accession>A0A8H3LA58</accession>
<evidence type="ECO:0000259" key="5">
    <source>
        <dbReference type="PROSITE" id="PS50191"/>
    </source>
</evidence>
<dbReference type="Gene3D" id="2.30.29.30">
    <property type="entry name" value="Pleckstrin-homology domain (PH domain)/Phosphotyrosine-binding domain (PTB)"/>
    <property type="match status" value="1"/>
</dbReference>
<dbReference type="EMBL" id="BLAL01000058">
    <property type="protein sequence ID" value="GES81930.1"/>
    <property type="molecule type" value="Genomic_DNA"/>
</dbReference>
<dbReference type="Pfam" id="PF13716">
    <property type="entry name" value="CRAL_TRIO_2"/>
    <property type="match status" value="1"/>
</dbReference>
<organism evidence="6 7">
    <name type="scientific">Rhizophagus clarus</name>
    <dbReference type="NCBI Taxonomy" id="94130"/>
    <lineage>
        <taxon>Eukaryota</taxon>
        <taxon>Fungi</taxon>
        <taxon>Fungi incertae sedis</taxon>
        <taxon>Mucoromycota</taxon>
        <taxon>Glomeromycotina</taxon>
        <taxon>Glomeromycetes</taxon>
        <taxon>Glomerales</taxon>
        <taxon>Glomeraceae</taxon>
        <taxon>Rhizophagus</taxon>
    </lineage>
</organism>
<dbReference type="PROSITE" id="PS50191">
    <property type="entry name" value="CRAL_TRIO"/>
    <property type="match status" value="1"/>
</dbReference>